<dbReference type="InterPro" id="IPR036465">
    <property type="entry name" value="vWFA_dom_sf"/>
</dbReference>
<dbReference type="RefSeq" id="WP_321396154.1">
    <property type="nucleotide sequence ID" value="NZ_CP139487.1"/>
</dbReference>
<dbReference type="PROSITE" id="PS50234">
    <property type="entry name" value="VWFA"/>
    <property type="match status" value="1"/>
</dbReference>
<evidence type="ECO:0000313" key="7">
    <source>
        <dbReference type="EMBL" id="WPU65522.1"/>
    </source>
</evidence>
<evidence type="ECO:0000256" key="2">
    <source>
        <dbReference type="ARBA" id="ARBA00022692"/>
    </source>
</evidence>
<protein>
    <submittedName>
        <fullName evidence="7">VWA domain-containing protein</fullName>
    </submittedName>
</protein>
<keyword evidence="4 5" id="KW-0472">Membrane</keyword>
<keyword evidence="3 5" id="KW-1133">Transmembrane helix</keyword>
<feature type="transmembrane region" description="Helical" evidence="5">
    <location>
        <begin position="7"/>
        <end position="27"/>
    </location>
</feature>
<dbReference type="Proteomes" id="UP001324634">
    <property type="component" value="Chromosome"/>
</dbReference>
<organism evidence="7 8">
    <name type="scientific">Peredibacter starrii</name>
    <dbReference type="NCBI Taxonomy" id="28202"/>
    <lineage>
        <taxon>Bacteria</taxon>
        <taxon>Pseudomonadati</taxon>
        <taxon>Bdellovibrionota</taxon>
        <taxon>Bacteriovoracia</taxon>
        <taxon>Bacteriovoracales</taxon>
        <taxon>Bacteriovoracaceae</taxon>
        <taxon>Peredibacter</taxon>
    </lineage>
</organism>
<dbReference type="SUPFAM" id="SSF53300">
    <property type="entry name" value="vWA-like"/>
    <property type="match status" value="1"/>
</dbReference>
<gene>
    <name evidence="7" type="ORF">SOO65_02055</name>
</gene>
<keyword evidence="2 5" id="KW-0812">Transmembrane</keyword>
<feature type="transmembrane region" description="Helical" evidence="5">
    <location>
        <begin position="299"/>
        <end position="320"/>
    </location>
</feature>
<evidence type="ECO:0000256" key="4">
    <source>
        <dbReference type="ARBA" id="ARBA00023136"/>
    </source>
</evidence>
<dbReference type="KEGG" id="psti:SOO65_02055"/>
<evidence type="ECO:0000256" key="1">
    <source>
        <dbReference type="ARBA" id="ARBA00022475"/>
    </source>
</evidence>
<evidence type="ECO:0000256" key="3">
    <source>
        <dbReference type="ARBA" id="ARBA00022989"/>
    </source>
</evidence>
<dbReference type="PANTHER" id="PTHR22550:SF5">
    <property type="entry name" value="LEUCINE ZIPPER PROTEIN 4"/>
    <property type="match status" value="1"/>
</dbReference>
<feature type="transmembrane region" description="Helical" evidence="5">
    <location>
        <begin position="47"/>
        <end position="65"/>
    </location>
</feature>
<dbReference type="InterPro" id="IPR050768">
    <property type="entry name" value="UPF0353/GerABKA_families"/>
</dbReference>
<dbReference type="InterPro" id="IPR002035">
    <property type="entry name" value="VWF_A"/>
</dbReference>
<proteinExistence type="predicted"/>
<keyword evidence="8" id="KW-1185">Reference proteome</keyword>
<feature type="domain" description="VWFA" evidence="6">
    <location>
        <begin position="85"/>
        <end position="279"/>
    </location>
</feature>
<dbReference type="Pfam" id="PF00092">
    <property type="entry name" value="VWA"/>
    <property type="match status" value="1"/>
</dbReference>
<evidence type="ECO:0000313" key="8">
    <source>
        <dbReference type="Proteomes" id="UP001324634"/>
    </source>
</evidence>
<dbReference type="Gene3D" id="3.40.50.410">
    <property type="entry name" value="von Willebrand factor, type A domain"/>
    <property type="match status" value="1"/>
</dbReference>
<sequence length="325" mass="36353">MEFKNPLLLWVGVVAGVLWAIDYWKIFQRAQLYFPLNQHKVSWWKNGLRIILFLAGIIGWGYLSYSMMQPRKAQKFSPSSVEVNDIVLCIDVSRSMLAEDIKPNRLEVAKERIREFARLRPTDRISIIIFSEKVFTLLPLTTDPSLVDKVLSEISIGYLGSGTNIGDGLALSVARAVNSDTKNKVIVLLTDGVANVGTMTPLQAAEEAKQYGIKVYTIGLGTDEDAKIPVGNGIFGTQYQLIPGGSIDYKVLKEISDLTGGKFYPAKSEKALKDILDDIQKLEKTEIKVNNQIVYDEKYYSYLLIGVALIFGVEVLRRLLLKDVV</sequence>
<keyword evidence="1" id="KW-1003">Cell membrane</keyword>
<dbReference type="PANTHER" id="PTHR22550">
    <property type="entry name" value="SPORE GERMINATION PROTEIN"/>
    <property type="match status" value="1"/>
</dbReference>
<dbReference type="SMART" id="SM00327">
    <property type="entry name" value="VWA"/>
    <property type="match status" value="1"/>
</dbReference>
<dbReference type="EMBL" id="CP139487">
    <property type="protein sequence ID" value="WPU65522.1"/>
    <property type="molecule type" value="Genomic_DNA"/>
</dbReference>
<reference evidence="7 8" key="1">
    <citation type="submission" date="2023-11" db="EMBL/GenBank/DDBJ databases">
        <title>Peredibacter starrii A3.12.</title>
        <authorList>
            <person name="Mitchell R.J."/>
        </authorList>
    </citation>
    <scope>NUCLEOTIDE SEQUENCE [LARGE SCALE GENOMIC DNA]</scope>
    <source>
        <strain evidence="7 8">A3.12</strain>
    </source>
</reference>
<name>A0AAX4HQN2_9BACT</name>
<accession>A0AAX4HQN2</accession>
<dbReference type="AlphaFoldDB" id="A0AAX4HQN2"/>
<evidence type="ECO:0000256" key="5">
    <source>
        <dbReference type="SAM" id="Phobius"/>
    </source>
</evidence>
<evidence type="ECO:0000259" key="6">
    <source>
        <dbReference type="PROSITE" id="PS50234"/>
    </source>
</evidence>